<comment type="function">
    <text evidence="12">Part of the ATP-binding cassette (ABC) transport system ZnuABC involved in zinc import. Binds zinc with high affinity and specificity and delivers it to the membrane permease for translocation into the cytoplasm.</text>
</comment>
<evidence type="ECO:0000256" key="4">
    <source>
        <dbReference type="ARBA" id="ARBA00022448"/>
    </source>
</evidence>
<dbReference type="NCBIfam" id="NF007091">
    <property type="entry name" value="PRK09545.1"/>
    <property type="match status" value="1"/>
</dbReference>
<dbReference type="Pfam" id="PF01297">
    <property type="entry name" value="ZnuA"/>
    <property type="match status" value="1"/>
</dbReference>
<reference evidence="13 14" key="1">
    <citation type="submission" date="2024-10" db="EMBL/GenBank/DDBJ databases">
        <authorList>
            <person name="Yibar A."/>
            <person name="Saticioglu I.B."/>
            <person name="Duman M."/>
            <person name="Ajmi N."/>
            <person name="Gurler F."/>
            <person name="Ay H."/>
            <person name="Onuk E."/>
            <person name="Guler S."/>
            <person name="Romalde J.L."/>
        </authorList>
    </citation>
    <scope>NUCLEOTIDE SEQUENCE [LARGE SCALE GENOMIC DNA]</scope>
    <source>
        <strain evidence="13 14">14-MA-B</strain>
    </source>
</reference>
<dbReference type="PANTHER" id="PTHR42953">
    <property type="entry name" value="HIGH-AFFINITY ZINC UPTAKE SYSTEM PROTEIN ZNUA-RELATED"/>
    <property type="match status" value="1"/>
</dbReference>
<keyword evidence="14" id="KW-1185">Reference proteome</keyword>
<keyword evidence="8" id="KW-0862">Zinc</keyword>
<dbReference type="SUPFAM" id="SSF53807">
    <property type="entry name" value="Helical backbone' metal receptor"/>
    <property type="match status" value="1"/>
</dbReference>
<dbReference type="InterPro" id="IPR006127">
    <property type="entry name" value="ZnuA-like"/>
</dbReference>
<evidence type="ECO:0000256" key="7">
    <source>
        <dbReference type="ARBA" id="ARBA00022764"/>
    </source>
</evidence>
<evidence type="ECO:0000256" key="12">
    <source>
        <dbReference type="ARBA" id="ARBA00045516"/>
    </source>
</evidence>
<evidence type="ECO:0000256" key="1">
    <source>
        <dbReference type="ARBA" id="ARBA00004418"/>
    </source>
</evidence>
<comment type="caution">
    <text evidence="13">The sequence shown here is derived from an EMBL/GenBank/DDBJ whole genome shotgun (WGS) entry which is preliminary data.</text>
</comment>
<evidence type="ECO:0000313" key="14">
    <source>
        <dbReference type="Proteomes" id="UP001607151"/>
    </source>
</evidence>
<proteinExistence type="inferred from homology"/>
<comment type="subcellular location">
    <subcellularLocation>
        <location evidence="1">Periplasm</location>
    </subcellularLocation>
</comment>
<evidence type="ECO:0000313" key="13">
    <source>
        <dbReference type="EMBL" id="MFH0264828.1"/>
    </source>
</evidence>
<dbReference type="RefSeq" id="WP_394608093.1">
    <property type="nucleotide sequence ID" value="NZ_JBIHSN010000002.1"/>
</dbReference>
<accession>A0ABW7IUF4</accession>
<keyword evidence="9" id="KW-0864">Zinc transport</keyword>
<keyword evidence="6" id="KW-0732">Signal</keyword>
<evidence type="ECO:0000256" key="3">
    <source>
        <dbReference type="ARBA" id="ARBA00015915"/>
    </source>
</evidence>
<protein>
    <recommendedName>
        <fullName evidence="3">High-affinity zinc uptake system protein ZnuA</fullName>
    </recommendedName>
</protein>
<keyword evidence="7" id="KW-0574">Periplasm</keyword>
<keyword evidence="10" id="KW-0406">Ion transport</keyword>
<evidence type="ECO:0000256" key="8">
    <source>
        <dbReference type="ARBA" id="ARBA00022833"/>
    </source>
</evidence>
<evidence type="ECO:0000256" key="10">
    <source>
        <dbReference type="ARBA" id="ARBA00023065"/>
    </source>
</evidence>
<comment type="similarity">
    <text evidence="2">Belongs to the bacterial solute-binding protein 9 family.</text>
</comment>
<evidence type="ECO:0000256" key="9">
    <source>
        <dbReference type="ARBA" id="ARBA00022906"/>
    </source>
</evidence>
<dbReference type="Gene3D" id="3.40.50.1980">
    <property type="entry name" value="Nitrogenase molybdenum iron protein domain"/>
    <property type="match status" value="2"/>
</dbReference>
<dbReference type="EMBL" id="JBIHSN010000002">
    <property type="protein sequence ID" value="MFH0264828.1"/>
    <property type="molecule type" value="Genomic_DNA"/>
</dbReference>
<evidence type="ECO:0000256" key="5">
    <source>
        <dbReference type="ARBA" id="ARBA00022723"/>
    </source>
</evidence>
<evidence type="ECO:0000256" key="2">
    <source>
        <dbReference type="ARBA" id="ARBA00011028"/>
    </source>
</evidence>
<evidence type="ECO:0000256" key="11">
    <source>
        <dbReference type="ARBA" id="ARBA00023157"/>
    </source>
</evidence>
<sequence>MIFSLASMAVWSKTDASSLTVMTSIKPLQLITQELTKGVANTEVLLANNTSPHDYALKPSDVRKLKSVDLFIWVGPGLESFLESVLEGSDNTLQLDQSSQIEKIVYDEHAEHDDHDHVAHEHEHDDGHHHHGNYNPHLWLGPVQAQQMAKVISDKLIAIDPEHQQQYAQNYAEFTQHLNTTIAEVKQKIAPVQHNGYYVFHDAYSYYEDYFGLNHLGAFTVSPDRRPGAKSLIAIRNALKTDEVYCVFAEPQFTPAVIDSVTRGTNVKHGVLDPLATDYQVEPGAYFQYLQDLGTSFSQCLTR</sequence>
<organism evidence="13 14">
    <name type="scientific">Vibrio rumoiensis</name>
    <dbReference type="NCBI Taxonomy" id="76258"/>
    <lineage>
        <taxon>Bacteria</taxon>
        <taxon>Pseudomonadati</taxon>
        <taxon>Pseudomonadota</taxon>
        <taxon>Gammaproteobacteria</taxon>
        <taxon>Vibrionales</taxon>
        <taxon>Vibrionaceae</taxon>
        <taxon>Vibrio</taxon>
    </lineage>
</organism>
<dbReference type="Proteomes" id="UP001607151">
    <property type="component" value="Unassembled WGS sequence"/>
</dbReference>
<dbReference type="InterPro" id="IPR035520">
    <property type="entry name" value="ZnuA"/>
</dbReference>
<keyword evidence="5" id="KW-0479">Metal-binding</keyword>
<gene>
    <name evidence="13" type="primary">znuA</name>
    <name evidence="13" type="ORF">ACGRQ9_04855</name>
</gene>
<keyword evidence="11" id="KW-1015">Disulfide bond</keyword>
<dbReference type="InterPro" id="IPR050492">
    <property type="entry name" value="Bact_metal-bind_prot9"/>
</dbReference>
<evidence type="ECO:0000256" key="6">
    <source>
        <dbReference type="ARBA" id="ARBA00022729"/>
    </source>
</evidence>
<dbReference type="CDD" id="cd01019">
    <property type="entry name" value="ZnuA"/>
    <property type="match status" value="1"/>
</dbReference>
<name>A0ABW7IUF4_9VIBR</name>
<dbReference type="PANTHER" id="PTHR42953:SF3">
    <property type="entry name" value="HIGH-AFFINITY ZINC UPTAKE SYSTEM PROTEIN ZNUA"/>
    <property type="match status" value="1"/>
</dbReference>
<keyword evidence="4" id="KW-0813">Transport</keyword>